<feature type="transmembrane region" description="Helical" evidence="1">
    <location>
        <begin position="39"/>
        <end position="57"/>
    </location>
</feature>
<keyword evidence="1" id="KW-1133">Transmembrane helix</keyword>
<protein>
    <submittedName>
        <fullName evidence="2">Uncharacterized protein</fullName>
    </submittedName>
</protein>
<feature type="transmembrane region" description="Helical" evidence="1">
    <location>
        <begin position="133"/>
        <end position="156"/>
    </location>
</feature>
<dbReference type="Proteomes" id="UP000070444">
    <property type="component" value="Unassembled WGS sequence"/>
</dbReference>
<sequence length="240" mass="27585">MDVEMINILLLGTNIGFWCIGILFYIIQLTGPLTSLVSILYLFTIFAFGLCALFNYLVEVNIDNSSAIIFQICTFIFSNLSASYFAILVVNTYKVIERRWLYFLCALPLPMAIAVNLWCLVDTLNIFKIETGMKIYALSMVGDVLVIFTEFTINFICYIKFHKYKYIPGFKSLLTQYLSGMIFSLLIDVAVRIIIYYLQLNPHTFAQLSIASAYINLNIEFFLLNRIRIVLMSHIIINNS</sequence>
<gene>
    <name evidence="2" type="ORF">CONCODRAFT_11507</name>
</gene>
<keyword evidence="1" id="KW-0472">Membrane</keyword>
<feature type="transmembrane region" description="Helical" evidence="1">
    <location>
        <begin position="100"/>
        <end position="121"/>
    </location>
</feature>
<name>A0A137NVD5_CONC2</name>
<dbReference type="EMBL" id="KQ964706">
    <property type="protein sequence ID" value="KXN66601.1"/>
    <property type="molecule type" value="Genomic_DNA"/>
</dbReference>
<feature type="transmembrane region" description="Helical" evidence="1">
    <location>
        <begin position="177"/>
        <end position="198"/>
    </location>
</feature>
<dbReference type="AlphaFoldDB" id="A0A137NVD5"/>
<keyword evidence="3" id="KW-1185">Reference proteome</keyword>
<feature type="transmembrane region" description="Helical" evidence="1">
    <location>
        <begin position="6"/>
        <end position="27"/>
    </location>
</feature>
<evidence type="ECO:0000313" key="3">
    <source>
        <dbReference type="Proteomes" id="UP000070444"/>
    </source>
</evidence>
<accession>A0A137NVD5</accession>
<proteinExistence type="predicted"/>
<reference evidence="2 3" key="1">
    <citation type="journal article" date="2015" name="Genome Biol. Evol.">
        <title>Phylogenomic analyses indicate that early fungi evolved digesting cell walls of algal ancestors of land plants.</title>
        <authorList>
            <person name="Chang Y."/>
            <person name="Wang S."/>
            <person name="Sekimoto S."/>
            <person name="Aerts A.L."/>
            <person name="Choi C."/>
            <person name="Clum A."/>
            <person name="LaButti K.M."/>
            <person name="Lindquist E.A."/>
            <person name="Yee Ngan C."/>
            <person name="Ohm R.A."/>
            <person name="Salamov A.A."/>
            <person name="Grigoriev I.V."/>
            <person name="Spatafora J.W."/>
            <person name="Berbee M.L."/>
        </authorList>
    </citation>
    <scope>NUCLEOTIDE SEQUENCE [LARGE SCALE GENOMIC DNA]</scope>
    <source>
        <strain evidence="2 3">NRRL 28638</strain>
    </source>
</reference>
<organism evidence="2 3">
    <name type="scientific">Conidiobolus coronatus (strain ATCC 28846 / CBS 209.66 / NRRL 28638)</name>
    <name type="common">Delacroixia coronata</name>
    <dbReference type="NCBI Taxonomy" id="796925"/>
    <lineage>
        <taxon>Eukaryota</taxon>
        <taxon>Fungi</taxon>
        <taxon>Fungi incertae sedis</taxon>
        <taxon>Zoopagomycota</taxon>
        <taxon>Entomophthoromycotina</taxon>
        <taxon>Entomophthoromycetes</taxon>
        <taxon>Entomophthorales</taxon>
        <taxon>Ancylistaceae</taxon>
        <taxon>Conidiobolus</taxon>
    </lineage>
</organism>
<evidence type="ECO:0000313" key="2">
    <source>
        <dbReference type="EMBL" id="KXN66601.1"/>
    </source>
</evidence>
<feature type="transmembrane region" description="Helical" evidence="1">
    <location>
        <begin position="204"/>
        <end position="224"/>
    </location>
</feature>
<feature type="transmembrane region" description="Helical" evidence="1">
    <location>
        <begin position="69"/>
        <end position="93"/>
    </location>
</feature>
<evidence type="ECO:0000256" key="1">
    <source>
        <dbReference type="SAM" id="Phobius"/>
    </source>
</evidence>
<keyword evidence="1" id="KW-0812">Transmembrane</keyword>